<dbReference type="InterPro" id="IPR006175">
    <property type="entry name" value="YjgF/YER057c/UK114"/>
</dbReference>
<keyword evidence="3" id="KW-0698">rRNA processing</keyword>
<evidence type="ECO:0000256" key="8">
    <source>
        <dbReference type="PROSITE-ProRule" id="PRU00221"/>
    </source>
</evidence>
<keyword evidence="12" id="KW-1185">Reference proteome</keyword>
<keyword evidence="4 8" id="KW-0853">WD repeat</keyword>
<dbReference type="Pfam" id="PF01042">
    <property type="entry name" value="Ribonuc_L-PSP"/>
    <property type="match status" value="1"/>
</dbReference>
<dbReference type="EMBL" id="ACYE01000265">
    <property type="protein sequence ID" value="EFE40108.1"/>
    <property type="molecule type" value="Genomic_DNA"/>
</dbReference>
<name>D4DDG6_TRIVH</name>
<keyword evidence="6" id="KW-0804">Transcription</keyword>
<evidence type="ECO:0000256" key="5">
    <source>
        <dbReference type="ARBA" id="ARBA00022737"/>
    </source>
</evidence>
<evidence type="ECO:0000256" key="9">
    <source>
        <dbReference type="SAM" id="MobiDB-lite"/>
    </source>
</evidence>
<feature type="compositionally biased region" description="Basic and acidic residues" evidence="9">
    <location>
        <begin position="1"/>
        <end position="18"/>
    </location>
</feature>
<dbReference type="OrthoDB" id="4096at2759"/>
<feature type="repeat" description="WD" evidence="8">
    <location>
        <begin position="627"/>
        <end position="668"/>
    </location>
</feature>
<dbReference type="Gene3D" id="2.130.10.10">
    <property type="entry name" value="YVTN repeat-like/Quinoprotein amine dehydrogenase"/>
    <property type="match status" value="2"/>
</dbReference>
<proteinExistence type="predicted"/>
<comment type="subcellular location">
    <subcellularLocation>
        <location evidence="1">Nucleus</location>
        <location evidence="1">Nucleolus</location>
    </subcellularLocation>
</comment>
<keyword evidence="5" id="KW-0677">Repeat</keyword>
<dbReference type="PROSITE" id="PS50294">
    <property type="entry name" value="WD_REPEATS_REGION"/>
    <property type="match status" value="1"/>
</dbReference>
<organism evidence="11 12">
    <name type="scientific">Trichophyton verrucosum (strain HKI 0517)</name>
    <dbReference type="NCBI Taxonomy" id="663202"/>
    <lineage>
        <taxon>Eukaryota</taxon>
        <taxon>Fungi</taxon>
        <taxon>Dikarya</taxon>
        <taxon>Ascomycota</taxon>
        <taxon>Pezizomycotina</taxon>
        <taxon>Eurotiomycetes</taxon>
        <taxon>Eurotiomycetidae</taxon>
        <taxon>Onygenales</taxon>
        <taxon>Arthrodermataceae</taxon>
        <taxon>Trichophyton</taxon>
    </lineage>
</organism>
<evidence type="ECO:0000256" key="3">
    <source>
        <dbReference type="ARBA" id="ARBA00022552"/>
    </source>
</evidence>
<dbReference type="GO" id="GO:0032040">
    <property type="term" value="C:small-subunit processome"/>
    <property type="evidence" value="ECO:0007669"/>
    <property type="project" value="InterPro"/>
</dbReference>
<evidence type="ECO:0000256" key="1">
    <source>
        <dbReference type="ARBA" id="ARBA00004604"/>
    </source>
</evidence>
<dbReference type="PANTHER" id="PTHR44215">
    <property type="entry name" value="WD REPEAT-CONTAINING PROTEIN 75"/>
    <property type="match status" value="1"/>
</dbReference>
<feature type="compositionally biased region" description="Basic and acidic residues" evidence="9">
    <location>
        <begin position="43"/>
        <end position="65"/>
    </location>
</feature>
<feature type="repeat" description="WD" evidence="8">
    <location>
        <begin position="386"/>
        <end position="427"/>
    </location>
</feature>
<keyword evidence="2" id="KW-0690">Ribosome biogenesis</keyword>
<dbReference type="InterPro" id="IPR035959">
    <property type="entry name" value="RutC-like_sf"/>
</dbReference>
<dbReference type="PROSITE" id="PS50082">
    <property type="entry name" value="WD_REPEATS_2"/>
    <property type="match status" value="2"/>
</dbReference>
<dbReference type="SMART" id="SM00320">
    <property type="entry name" value="WD40"/>
    <property type="match status" value="2"/>
</dbReference>
<evidence type="ECO:0000256" key="4">
    <source>
        <dbReference type="ARBA" id="ARBA00022574"/>
    </source>
</evidence>
<dbReference type="GO" id="GO:2000234">
    <property type="term" value="P:positive regulation of rRNA processing"/>
    <property type="evidence" value="ECO:0007669"/>
    <property type="project" value="TreeGrafter"/>
</dbReference>
<dbReference type="SUPFAM" id="SSF55298">
    <property type="entry name" value="YjgF-like"/>
    <property type="match status" value="1"/>
</dbReference>
<dbReference type="GeneID" id="9577425"/>
<dbReference type="GO" id="GO:0045943">
    <property type="term" value="P:positive regulation of transcription by RNA polymerase I"/>
    <property type="evidence" value="ECO:0007669"/>
    <property type="project" value="InterPro"/>
</dbReference>
<evidence type="ECO:0000259" key="10">
    <source>
        <dbReference type="Pfam" id="PF23769"/>
    </source>
</evidence>
<accession>D4DDG6</accession>
<evidence type="ECO:0000256" key="7">
    <source>
        <dbReference type="ARBA" id="ARBA00023242"/>
    </source>
</evidence>
<dbReference type="InterPro" id="IPR015943">
    <property type="entry name" value="WD40/YVTN_repeat-like_dom_sf"/>
</dbReference>
<dbReference type="HOGENOM" id="CLU_005417_0_1_1"/>
<gene>
    <name evidence="11" type="ORF">TRV_05177</name>
</gene>
<dbReference type="InterPro" id="IPR057644">
    <property type="entry name" value="Beta-prop_WDR75_2nd"/>
</dbReference>
<comment type="caution">
    <text evidence="11">The sequence shown here is derived from an EMBL/GenBank/DDBJ whole genome shotgun (WGS) entry which is preliminary data.</text>
</comment>
<evidence type="ECO:0000256" key="2">
    <source>
        <dbReference type="ARBA" id="ARBA00022517"/>
    </source>
</evidence>
<dbReference type="SUPFAM" id="SSF50978">
    <property type="entry name" value="WD40 repeat-like"/>
    <property type="match status" value="2"/>
</dbReference>
<evidence type="ECO:0000313" key="11">
    <source>
        <dbReference type="EMBL" id="EFE40108.1"/>
    </source>
</evidence>
<dbReference type="Gene3D" id="3.30.1330.40">
    <property type="entry name" value="RutC-like"/>
    <property type="match status" value="1"/>
</dbReference>
<evidence type="ECO:0000313" key="12">
    <source>
        <dbReference type="Proteomes" id="UP000008383"/>
    </source>
</evidence>
<feature type="domain" description="WD repeat-containing protein 75 second beta-propeller" evidence="10">
    <location>
        <begin position="590"/>
        <end position="716"/>
    </location>
</feature>
<dbReference type="GO" id="GO:0003723">
    <property type="term" value="F:RNA binding"/>
    <property type="evidence" value="ECO:0007669"/>
    <property type="project" value="InterPro"/>
</dbReference>
<dbReference type="PANTHER" id="PTHR44215:SF1">
    <property type="entry name" value="WD REPEAT-CONTAINING PROTEIN 75"/>
    <property type="match status" value="1"/>
</dbReference>
<keyword evidence="7" id="KW-0539">Nucleus</keyword>
<reference evidence="12" key="1">
    <citation type="journal article" date="2011" name="Genome Biol.">
        <title>Comparative and functional genomics provide insights into the pathogenicity of dermatophytic fungi.</title>
        <authorList>
            <person name="Burmester A."/>
            <person name="Shelest E."/>
            <person name="Gloeckner G."/>
            <person name="Heddergott C."/>
            <person name="Schindler S."/>
            <person name="Staib P."/>
            <person name="Heidel A."/>
            <person name="Felder M."/>
            <person name="Petzold A."/>
            <person name="Szafranski K."/>
            <person name="Feuermann M."/>
            <person name="Pedruzzi I."/>
            <person name="Priebe S."/>
            <person name="Groth M."/>
            <person name="Winkler R."/>
            <person name="Li W."/>
            <person name="Kniemeyer O."/>
            <person name="Schroeckh V."/>
            <person name="Hertweck C."/>
            <person name="Hube B."/>
            <person name="White T.C."/>
            <person name="Platzer M."/>
            <person name="Guthke R."/>
            <person name="Heitman J."/>
            <person name="Woestemeyer J."/>
            <person name="Zipfel P.F."/>
            <person name="Monod M."/>
            <person name="Brakhage A.A."/>
        </authorList>
    </citation>
    <scope>NUCLEOTIDE SEQUENCE [LARGE SCALE GENOMIC DNA]</scope>
    <source>
        <strain evidence="12">HKI 0517</strain>
    </source>
</reference>
<evidence type="ECO:0000256" key="6">
    <source>
        <dbReference type="ARBA" id="ARBA00023163"/>
    </source>
</evidence>
<dbReference type="RefSeq" id="XP_003020726.1">
    <property type="nucleotide sequence ID" value="XM_003020680.1"/>
</dbReference>
<feature type="region of interest" description="Disordered" evidence="9">
    <location>
        <begin position="1"/>
        <end position="121"/>
    </location>
</feature>
<dbReference type="Pfam" id="PF23769">
    <property type="entry name" value="Beta-prop_WDR75_2nd"/>
    <property type="match status" value="1"/>
</dbReference>
<dbReference type="GO" id="GO:0006364">
    <property type="term" value="P:rRNA processing"/>
    <property type="evidence" value="ECO:0007669"/>
    <property type="project" value="UniProtKB-KW"/>
</dbReference>
<feature type="region of interest" description="Disordered" evidence="9">
    <location>
        <begin position="1004"/>
        <end position="1023"/>
    </location>
</feature>
<protein>
    <submittedName>
        <fullName evidence="11">WD repeat protein</fullName>
    </submittedName>
</protein>
<dbReference type="AlphaFoldDB" id="D4DDG6"/>
<dbReference type="Pfam" id="PF23869">
    <property type="entry name" value="Beta-prop_WDR75_1st"/>
    <property type="match status" value="1"/>
</dbReference>
<sequence>MTEKRARRPDEAQSEKPARERHRVKRRRVDEAADEREEAIQDTPEKSPKEKSKEKSPGKAEEKPIEGVPETSTPSKSHKKKKKDKEKNAVAKTAESAIKSNDEKAIARQKGPNGWRMSPTTGGRLLNLDPVFTKDEDHIILSLESAVQVYSTSTSHAVRGLRSCDNTRISGCVLSPIDDEIAYVSTSGGAIAEWNWTTGETQRTMQLEGSYLLSIKVEQGPQKDGNDEEDVKDVAVFALVMRNGKREISINSFDKSGDQPQNDGPKHHSVILETSTQINDFRLAAGGSVIIAIAGSSLIIGHRAKGSEREPEYTWREVQLPFTTTSFDIREPDRESTTKKGNKKPVVDLAVGQNEGAIIMYSDVLNTLKGLEDRRMAEPGASSLKFHWHRGPVKTVRWSKDGNYLISGGLETVMVLWQLDTGRKQFLPHLTSAICNIVVSPKGSSYAIKLQDNSAMVLTTSELKPTASISGLQVLEDSRERHHKLPCRLPALVHPIDSNHLLVAASTGIARDATNSSYIQTFDMRSNQQVYRQALTRTNASVLNVGPQGTQLTTPDITFVQVSHDGSWLASIDEWQQYPDDVKALHPGIEHQSREPKREVCLKFWRWNEPTTEWELVSRVNSPHTSTTGEALAVLDLAVHPQGYMFATVASDGMLRIWTPDSKSTRKMSSRGGSTNQVKSWRCSHVIPLEEPSDQPSASLCFSEDGSALAVCWSTVSRCGLVYLLDPETGRLHLSRQGLYTDPAQGCGFIDRYLIIVSDSAFVWDTVSDRVISHIPLRIKKAKDNFQSYLAINPRSRTFATCFSRPPVDHSNPMSKKGKSARNQLCVFSVESSSPIFQSSIDSTPLALLPDTKTGEYIIIDSSASITRMTSGVASVLPDSAFAESTLPLKSGLEDIFGSYRRLPKASTENPSEEQETAGAVEKNKSLADVFDIAPSFALPSVDTLFKSVVNVFAKGIHLHGYKNKTEVSHCCIYKIVKTSGVQLILSIRPALCTFNINRQQGGNMDSQQVSGTVSKPSPTSQKTFYKTPSHFEQIIGYYRGVRHGQHIFISGTTAVNPNKASSAAEPPQVLFPGDAKKQTIAAFQECLRAVTSLGGNGVQSVVRVRMFVGRHEDCGAVGEAFTEIFGDQKSNANNTNAEIGTAATMLVVQNGFINRDMMVEVEVDAMAAE</sequence>
<dbReference type="InterPro" id="IPR053826">
    <property type="entry name" value="WDR75"/>
</dbReference>
<dbReference type="InterPro" id="IPR036322">
    <property type="entry name" value="WD40_repeat_dom_sf"/>
</dbReference>
<dbReference type="KEGG" id="tve:TRV_05177"/>
<dbReference type="InterPro" id="IPR001680">
    <property type="entry name" value="WD40_rpt"/>
</dbReference>
<dbReference type="Proteomes" id="UP000008383">
    <property type="component" value="Unassembled WGS sequence"/>
</dbReference>